<dbReference type="InterPro" id="IPR029058">
    <property type="entry name" value="AB_hydrolase_fold"/>
</dbReference>
<evidence type="ECO:0000313" key="7">
    <source>
        <dbReference type="Proteomes" id="UP000625976"/>
    </source>
</evidence>
<accession>A0A917GG25</accession>
<dbReference type="GO" id="GO:0016788">
    <property type="term" value="F:hydrolase activity, acting on ester bonds"/>
    <property type="evidence" value="ECO:0007669"/>
    <property type="project" value="InterPro"/>
</dbReference>
<dbReference type="AlphaFoldDB" id="A0A917GG25"/>
<evidence type="ECO:0000256" key="4">
    <source>
        <dbReference type="ARBA" id="ARBA00023136"/>
    </source>
</evidence>
<feature type="domain" description="GPI inositol-deacylase PGAP1-like alpha/beta" evidence="5">
    <location>
        <begin position="143"/>
        <end position="309"/>
    </location>
</feature>
<dbReference type="GO" id="GO:0016020">
    <property type="term" value="C:membrane"/>
    <property type="evidence" value="ECO:0007669"/>
    <property type="project" value="UniProtKB-SubCell"/>
</dbReference>
<sequence>MSKKIKNNSDLQGLNRLVIDATIGITDLVEAMHKRVVHPPFLPSTPIQHLITHIAGFTFKNIKWSTQFIGAGLDKALGKLPPLLTKIKPTNEREAIKSALNGVVGDYLEEKENPLKITMQFRYQAKEILLDREHLNVIYPAINGKILLMVHGSCMNDIQWTRKEHNHGEALAKELDKTPIYLYYNSGRHISSNGQNLNKLLEELVMAWPVPIEEIIIIAHSMGGLVVRSSVHYGKQQKKNWTKNLKKIIFLGTPHHGTPLERTGNYLDVILESIPYTKPFARLGKIRSSGVTDLRHGNLVDEDWQNNDRFEIQSDLRKNIPLPKRIECYSIAASIEKSTANVYPRILGDTLVDVKSALGQHKDPDKDLHFKKKNTWVAYENSHLDLLNNENVYAKIKQWLL</sequence>
<comment type="subcellular location">
    <subcellularLocation>
        <location evidence="1">Endoplasmic reticulum</location>
    </subcellularLocation>
    <subcellularLocation>
        <location evidence="2">Membrane</location>
    </subcellularLocation>
</comment>
<keyword evidence="4" id="KW-0472">Membrane</keyword>
<organism evidence="6 7">
    <name type="scientific">Bizionia arctica</name>
    <dbReference type="NCBI Taxonomy" id="1495645"/>
    <lineage>
        <taxon>Bacteria</taxon>
        <taxon>Pseudomonadati</taxon>
        <taxon>Bacteroidota</taxon>
        <taxon>Flavobacteriia</taxon>
        <taxon>Flavobacteriales</taxon>
        <taxon>Flavobacteriaceae</taxon>
        <taxon>Bizionia</taxon>
    </lineage>
</organism>
<gene>
    <name evidence="6" type="ORF">GCM10010976_14770</name>
</gene>
<dbReference type="PANTHER" id="PTHR48182">
    <property type="entry name" value="PROTEIN SERAC1"/>
    <property type="match status" value="1"/>
</dbReference>
<name>A0A917GG25_9FLAO</name>
<dbReference type="SUPFAM" id="SSF53474">
    <property type="entry name" value="alpha/beta-Hydrolases"/>
    <property type="match status" value="1"/>
</dbReference>
<dbReference type="InterPro" id="IPR012908">
    <property type="entry name" value="PGAP1-ab_dom-like"/>
</dbReference>
<keyword evidence="3" id="KW-0256">Endoplasmic reticulum</keyword>
<evidence type="ECO:0000256" key="1">
    <source>
        <dbReference type="ARBA" id="ARBA00004240"/>
    </source>
</evidence>
<evidence type="ECO:0000259" key="5">
    <source>
        <dbReference type="Pfam" id="PF07819"/>
    </source>
</evidence>
<dbReference type="Pfam" id="PF07819">
    <property type="entry name" value="PGAP1"/>
    <property type="match status" value="1"/>
</dbReference>
<dbReference type="InterPro" id="IPR052374">
    <property type="entry name" value="SERAC1"/>
</dbReference>
<dbReference type="EMBL" id="BMFQ01000002">
    <property type="protein sequence ID" value="GGG44211.1"/>
    <property type="molecule type" value="Genomic_DNA"/>
</dbReference>
<proteinExistence type="predicted"/>
<dbReference type="Gene3D" id="3.40.50.1820">
    <property type="entry name" value="alpha/beta hydrolase"/>
    <property type="match status" value="1"/>
</dbReference>
<evidence type="ECO:0000313" key="6">
    <source>
        <dbReference type="EMBL" id="GGG44211.1"/>
    </source>
</evidence>
<comment type="caution">
    <text evidence="6">The sequence shown here is derived from an EMBL/GenBank/DDBJ whole genome shotgun (WGS) entry which is preliminary data.</text>
</comment>
<reference evidence="6" key="2">
    <citation type="submission" date="2020-09" db="EMBL/GenBank/DDBJ databases">
        <authorList>
            <person name="Sun Q."/>
            <person name="Zhou Y."/>
        </authorList>
    </citation>
    <scope>NUCLEOTIDE SEQUENCE</scope>
    <source>
        <strain evidence="6">CGMCC 1.12751</strain>
    </source>
</reference>
<keyword evidence="7" id="KW-1185">Reference proteome</keyword>
<dbReference type="Proteomes" id="UP000625976">
    <property type="component" value="Unassembled WGS sequence"/>
</dbReference>
<reference evidence="6" key="1">
    <citation type="journal article" date="2014" name="Int. J. Syst. Evol. Microbiol.">
        <title>Complete genome sequence of Corynebacterium casei LMG S-19264T (=DSM 44701T), isolated from a smear-ripened cheese.</title>
        <authorList>
            <consortium name="US DOE Joint Genome Institute (JGI-PGF)"/>
            <person name="Walter F."/>
            <person name="Albersmeier A."/>
            <person name="Kalinowski J."/>
            <person name="Ruckert C."/>
        </authorList>
    </citation>
    <scope>NUCLEOTIDE SEQUENCE</scope>
    <source>
        <strain evidence="6">CGMCC 1.12751</strain>
    </source>
</reference>
<evidence type="ECO:0000256" key="2">
    <source>
        <dbReference type="ARBA" id="ARBA00004370"/>
    </source>
</evidence>
<evidence type="ECO:0000256" key="3">
    <source>
        <dbReference type="ARBA" id="ARBA00022824"/>
    </source>
</evidence>
<dbReference type="PANTHER" id="PTHR48182:SF2">
    <property type="entry name" value="PROTEIN SERAC1"/>
    <property type="match status" value="1"/>
</dbReference>
<protein>
    <submittedName>
        <fullName evidence="6">Permease</fullName>
    </submittedName>
</protein>